<comment type="subcellular location">
    <subcellularLocation>
        <location evidence="2">Cytoplasm</location>
    </subcellularLocation>
</comment>
<dbReference type="PANTHER" id="PTHR33515:SF1">
    <property type="entry name" value="RIBOSOME-BINDING FACTOR A, CHLOROPLASTIC-RELATED"/>
    <property type="match status" value="1"/>
</dbReference>
<comment type="function">
    <text evidence="2">One of several proteins that assist in the late maturation steps of the functional core of the 30S ribosomal subunit. Associates with free 30S ribosomal subunits (but not with 30S subunits that are part of 70S ribosomes or polysomes). Required for efficient processing of 16S rRNA. May interact with the 5'-terminal helix region of 16S rRNA.</text>
</comment>
<keyword evidence="2" id="KW-0963">Cytoplasm</keyword>
<dbReference type="Pfam" id="PF02033">
    <property type="entry name" value="RBFA"/>
    <property type="match status" value="1"/>
</dbReference>
<accession>A0ABV6B1N0</accession>
<dbReference type="Proteomes" id="UP001589733">
    <property type="component" value="Unassembled WGS sequence"/>
</dbReference>
<keyword evidence="1 2" id="KW-0690">Ribosome biogenesis</keyword>
<dbReference type="RefSeq" id="WP_380010334.1">
    <property type="nucleotide sequence ID" value="NZ_JBHLYR010000038.1"/>
</dbReference>
<dbReference type="HAMAP" id="MF_00003">
    <property type="entry name" value="RbfA"/>
    <property type="match status" value="1"/>
</dbReference>
<dbReference type="InterPro" id="IPR023799">
    <property type="entry name" value="RbfA_dom_sf"/>
</dbReference>
<keyword evidence="4" id="KW-1185">Reference proteome</keyword>
<dbReference type="InterPro" id="IPR015946">
    <property type="entry name" value="KH_dom-like_a/b"/>
</dbReference>
<proteinExistence type="inferred from homology"/>
<dbReference type="EMBL" id="JBHLYR010000038">
    <property type="protein sequence ID" value="MFB9992786.1"/>
    <property type="molecule type" value="Genomic_DNA"/>
</dbReference>
<evidence type="ECO:0000256" key="2">
    <source>
        <dbReference type="HAMAP-Rule" id="MF_00003"/>
    </source>
</evidence>
<comment type="similarity">
    <text evidence="2">Belongs to the RbfA family.</text>
</comment>
<sequence length="97" mass="10777">MRPEQVQSQLLRVLSDAISQLRDPRVPMIVTVERVAVTSDYGIARVYVSSMNADMNALLDALNHARGHLQREVTAQVKLRRTPVLEFHSAADVPLSG</sequence>
<name>A0ABV6B1N0_9DEIO</name>
<dbReference type="NCBIfam" id="TIGR00082">
    <property type="entry name" value="rbfA"/>
    <property type="match status" value="1"/>
</dbReference>
<evidence type="ECO:0000256" key="1">
    <source>
        <dbReference type="ARBA" id="ARBA00022517"/>
    </source>
</evidence>
<reference evidence="3 4" key="1">
    <citation type="submission" date="2024-09" db="EMBL/GenBank/DDBJ databases">
        <authorList>
            <person name="Sun Q."/>
            <person name="Mori K."/>
        </authorList>
    </citation>
    <scope>NUCLEOTIDE SEQUENCE [LARGE SCALE GENOMIC DNA]</scope>
    <source>
        <strain evidence="3 4">JCM 13503</strain>
    </source>
</reference>
<evidence type="ECO:0000313" key="4">
    <source>
        <dbReference type="Proteomes" id="UP001589733"/>
    </source>
</evidence>
<evidence type="ECO:0000313" key="3">
    <source>
        <dbReference type="EMBL" id="MFB9992786.1"/>
    </source>
</evidence>
<dbReference type="Gene3D" id="3.30.300.20">
    <property type="match status" value="1"/>
</dbReference>
<dbReference type="SUPFAM" id="SSF89919">
    <property type="entry name" value="Ribosome-binding factor A, RbfA"/>
    <property type="match status" value="1"/>
</dbReference>
<comment type="caution">
    <text evidence="3">The sequence shown here is derived from an EMBL/GenBank/DDBJ whole genome shotgun (WGS) entry which is preliminary data.</text>
</comment>
<protein>
    <recommendedName>
        <fullName evidence="2">Ribosome-binding factor A</fullName>
    </recommendedName>
</protein>
<dbReference type="PANTHER" id="PTHR33515">
    <property type="entry name" value="RIBOSOME-BINDING FACTOR A, CHLOROPLASTIC-RELATED"/>
    <property type="match status" value="1"/>
</dbReference>
<dbReference type="InterPro" id="IPR000238">
    <property type="entry name" value="RbfA"/>
</dbReference>
<organism evidence="3 4">
    <name type="scientific">Deinococcus oregonensis</name>
    <dbReference type="NCBI Taxonomy" id="1805970"/>
    <lineage>
        <taxon>Bacteria</taxon>
        <taxon>Thermotogati</taxon>
        <taxon>Deinococcota</taxon>
        <taxon>Deinococci</taxon>
        <taxon>Deinococcales</taxon>
        <taxon>Deinococcaceae</taxon>
        <taxon>Deinococcus</taxon>
    </lineage>
</organism>
<gene>
    <name evidence="2 3" type="primary">rbfA</name>
    <name evidence="3" type="ORF">ACFFLM_12490</name>
</gene>
<comment type="subunit">
    <text evidence="2">Monomer. Binds 30S ribosomal subunits, but not 50S ribosomal subunits or 70S ribosomes.</text>
</comment>